<dbReference type="InterPro" id="IPR031656">
    <property type="entry name" value="DAO_C"/>
</dbReference>
<feature type="region of interest" description="Disordered" evidence="15">
    <location>
        <begin position="137"/>
        <end position="157"/>
    </location>
</feature>
<accession>A0A238F1V1</accession>
<dbReference type="Gene3D" id="1.10.238.10">
    <property type="entry name" value="EF-hand"/>
    <property type="match status" value="2"/>
</dbReference>
<keyword evidence="13" id="KW-0496">Mitochondrion</keyword>
<dbReference type="InterPro" id="IPR018247">
    <property type="entry name" value="EF_Hand_1_Ca_BS"/>
</dbReference>
<comment type="pathway">
    <text evidence="3">Polyol metabolism; glycerol degradation.</text>
</comment>
<dbReference type="Gene3D" id="1.10.8.870">
    <property type="entry name" value="Alpha-glycerophosphate oxidase, cap domain"/>
    <property type="match status" value="1"/>
</dbReference>
<dbReference type="InterPro" id="IPR002048">
    <property type="entry name" value="EF_hand_dom"/>
</dbReference>
<proteinExistence type="inferred from homology"/>
<evidence type="ECO:0000256" key="4">
    <source>
        <dbReference type="ARBA" id="ARBA00007330"/>
    </source>
</evidence>
<dbReference type="PANTHER" id="PTHR11985:SF15">
    <property type="entry name" value="GLYCEROL-3-PHOSPHATE DEHYDROGENASE, MITOCHONDRIAL"/>
    <property type="match status" value="1"/>
</dbReference>
<dbReference type="Gene3D" id="3.30.9.10">
    <property type="entry name" value="D-Amino Acid Oxidase, subunit A, domain 2"/>
    <property type="match status" value="1"/>
</dbReference>
<dbReference type="SUPFAM" id="SSF54373">
    <property type="entry name" value="FAD-linked reductases, C-terminal domain"/>
    <property type="match status" value="1"/>
</dbReference>
<keyword evidence="10" id="KW-0106">Calcium</keyword>
<feature type="region of interest" description="Disordered" evidence="15">
    <location>
        <begin position="72"/>
        <end position="95"/>
    </location>
</feature>
<dbReference type="EC" id="1.1.5.3" evidence="5 14"/>
<evidence type="ECO:0000256" key="14">
    <source>
        <dbReference type="RuleBase" id="RU361217"/>
    </source>
</evidence>
<dbReference type="PANTHER" id="PTHR11985">
    <property type="entry name" value="GLYCEROL-3-PHOSPHATE DEHYDROGENASE"/>
    <property type="match status" value="1"/>
</dbReference>
<keyword evidence="16" id="KW-1133">Transmembrane helix</keyword>
<comment type="similarity">
    <text evidence="4 14">Belongs to the FAD-dependent glycerol-3-phosphate dehydrogenase family.</text>
</comment>
<feature type="domain" description="EF-hand" evidence="17">
    <location>
        <begin position="826"/>
        <end position="861"/>
    </location>
</feature>
<keyword evidence="8" id="KW-0677">Repeat</keyword>
<evidence type="ECO:0000259" key="17">
    <source>
        <dbReference type="PROSITE" id="PS50222"/>
    </source>
</evidence>
<dbReference type="GO" id="GO:0004368">
    <property type="term" value="F:glycerol-3-phosphate dehydrogenase (quinone) activity"/>
    <property type="evidence" value="ECO:0007669"/>
    <property type="project" value="UniProtKB-EC"/>
</dbReference>
<keyword evidence="7" id="KW-0479">Metal-binding</keyword>
<evidence type="ECO:0000256" key="3">
    <source>
        <dbReference type="ARBA" id="ARBA00004745"/>
    </source>
</evidence>
<dbReference type="GO" id="GO:0005509">
    <property type="term" value="F:calcium ion binding"/>
    <property type="evidence" value="ECO:0007669"/>
    <property type="project" value="InterPro"/>
</dbReference>
<evidence type="ECO:0000256" key="8">
    <source>
        <dbReference type="ARBA" id="ARBA00022737"/>
    </source>
</evidence>
<dbReference type="FunFam" id="3.30.9.10:FF:000001">
    <property type="entry name" value="Glycerol-3-phosphate dehydrogenase"/>
    <property type="match status" value="1"/>
</dbReference>
<keyword evidence="9" id="KW-0274">FAD</keyword>
<protein>
    <recommendedName>
        <fullName evidence="5 14">Glycerol-3-phosphate dehydrogenase</fullName>
        <ecNumber evidence="5 14">1.1.5.3</ecNumber>
    </recommendedName>
</protein>
<dbReference type="PROSITE" id="PS00977">
    <property type="entry name" value="FAD_G3PDH_1"/>
    <property type="match status" value="1"/>
</dbReference>
<evidence type="ECO:0000313" key="19">
    <source>
        <dbReference type="Proteomes" id="UP000198372"/>
    </source>
</evidence>
<evidence type="ECO:0000256" key="9">
    <source>
        <dbReference type="ARBA" id="ARBA00022827"/>
    </source>
</evidence>
<evidence type="ECO:0000256" key="15">
    <source>
        <dbReference type="SAM" id="MobiDB-lite"/>
    </source>
</evidence>
<evidence type="ECO:0000256" key="10">
    <source>
        <dbReference type="ARBA" id="ARBA00022837"/>
    </source>
</evidence>
<dbReference type="GO" id="GO:0006072">
    <property type="term" value="P:glycerol-3-phosphate metabolic process"/>
    <property type="evidence" value="ECO:0007669"/>
    <property type="project" value="UniProtKB-UniRule"/>
</dbReference>
<dbReference type="Pfam" id="PF01266">
    <property type="entry name" value="DAO"/>
    <property type="match status" value="1"/>
</dbReference>
<dbReference type="InterPro" id="IPR000447">
    <property type="entry name" value="G3P_DH_FAD-dep"/>
</dbReference>
<dbReference type="GO" id="GO:0005739">
    <property type="term" value="C:mitochondrion"/>
    <property type="evidence" value="ECO:0007669"/>
    <property type="project" value="UniProtKB-SubCell"/>
</dbReference>
<dbReference type="PRINTS" id="PR01001">
    <property type="entry name" value="FADG3PDH"/>
</dbReference>
<dbReference type="SUPFAM" id="SSF47473">
    <property type="entry name" value="EF-hand"/>
    <property type="match status" value="1"/>
</dbReference>
<dbReference type="EMBL" id="FMSP01000003">
    <property type="protein sequence ID" value="SCV68102.1"/>
    <property type="molecule type" value="Genomic_DNA"/>
</dbReference>
<comment type="subcellular location">
    <subcellularLocation>
        <location evidence="2">Mitochondrion</location>
    </subcellularLocation>
</comment>
<keyword evidence="6 14" id="KW-0285">Flavoprotein</keyword>
<dbReference type="CDD" id="cd00051">
    <property type="entry name" value="EFh"/>
    <property type="match status" value="1"/>
</dbReference>
<comment type="cofactor">
    <cofactor evidence="1 14">
        <name>FAD</name>
        <dbReference type="ChEBI" id="CHEBI:57692"/>
    </cofactor>
</comment>
<sequence length="901" mass="99068">MASRLFARGRTTASSNRRTWLYAAGLTTTTTTLGYTLYSSFHSSHAAEDALLPSDPQSLYLHARDARALRMDSSSSSELNSVEVAAGRPSSTWTPPTRAEMLKALGAGSKVSLSSSASDLFGLRHVWDKVLSSASSAWTSPPPESSEPAFEVTSAPGQTGHEDGEFDLLVVGGGATGAGVALDAASRGLSVALVERDDFSSGTSSKSTKLVHGGVRYLQKAVFELDYEQYKLVREALHERKTFLYTAPYLSHPLPIMLPIYKYWQIPYYFAGTKMYDILAGSANMESSYLLGKGKALEAFPMLKADGLVGAVVYYDGQHNDSRMNMALIMTAVQYGAVAANHVEVTELIKDENGMVKGAKMRDVLTGKKWETKAKVCHLCYSLQTVNAEAYPCMLDQQGVINATGPFTDGLRQMDEPSVKPIVSPASGVHITLPNYYAPAKIGLLDPATSDGRVIFFLPWQGNTIAGTTDSPAAVEQHPVPKEEEIEWILNEVRNYLSPDIRVRRGDVLSAWSGLRPLVSDPDAKDTQSLVRNHMINVSPSGLLTIAGGKWTTYRAMAEETVDRAIQEYGLQPMRGCVTTKLRLLGSHGWSKLMFIKLIQQFGLESDVAKHLTDTYGDRAWAVCSMAEPTGLRWPVHGKRLDPVYPYIEAEVTWACRREYAATAVDVIARRTRLSFLNAEAALEALPTVIDIMAKELGWSKSQQNQQFKDAATFLHSMGLKEERLKNLTLDDVRQGKHKERVEIEDEVLARTVFSAQELSQLKSKFNEMDFDKDGKINYKDLSRIMRRLGFANVSKVLSPSFIIDQDLSVDMVLTFFFLSISIFCPPQETVSNIIREVDGNRDGKITLEEFLDMAAGVKELSLTNAFTDIVAKVAENPNDDGTKNGLTYEGKNSARSGGGV</sequence>
<gene>
    <name evidence="18" type="ORF">BQ2448_223</name>
</gene>
<dbReference type="AlphaFoldDB" id="A0A238F1V1"/>
<dbReference type="FunFam" id="1.10.8.870:FF:000001">
    <property type="entry name" value="Glycerol-3-phosphate dehydrogenase"/>
    <property type="match status" value="1"/>
</dbReference>
<dbReference type="Gene3D" id="3.50.50.60">
    <property type="entry name" value="FAD/NAD(P)-binding domain"/>
    <property type="match status" value="3"/>
</dbReference>
<keyword evidence="16" id="KW-0812">Transmembrane</keyword>
<evidence type="ECO:0000313" key="18">
    <source>
        <dbReference type="EMBL" id="SCV68102.1"/>
    </source>
</evidence>
<feature type="domain" description="EF-hand" evidence="17">
    <location>
        <begin position="757"/>
        <end position="792"/>
    </location>
</feature>
<keyword evidence="16" id="KW-0472">Membrane</keyword>
<evidence type="ECO:0000256" key="7">
    <source>
        <dbReference type="ARBA" id="ARBA00022723"/>
    </source>
</evidence>
<evidence type="ECO:0000256" key="11">
    <source>
        <dbReference type="ARBA" id="ARBA00022946"/>
    </source>
</evidence>
<dbReference type="InterPro" id="IPR006076">
    <property type="entry name" value="FAD-dep_OxRdtase"/>
</dbReference>
<evidence type="ECO:0000256" key="2">
    <source>
        <dbReference type="ARBA" id="ARBA00004173"/>
    </source>
</evidence>
<evidence type="ECO:0000256" key="5">
    <source>
        <dbReference type="ARBA" id="ARBA00013029"/>
    </source>
</evidence>
<feature type="transmembrane region" description="Helical" evidence="16">
    <location>
        <begin position="20"/>
        <end position="38"/>
    </location>
</feature>
<dbReference type="Pfam" id="PF13499">
    <property type="entry name" value="EF-hand_7"/>
    <property type="match status" value="1"/>
</dbReference>
<evidence type="ECO:0000256" key="6">
    <source>
        <dbReference type="ARBA" id="ARBA00022630"/>
    </source>
</evidence>
<comment type="catalytic activity">
    <reaction evidence="14">
        <text>a quinone + sn-glycerol 3-phosphate = dihydroxyacetone phosphate + a quinol</text>
        <dbReference type="Rhea" id="RHEA:18977"/>
        <dbReference type="ChEBI" id="CHEBI:24646"/>
        <dbReference type="ChEBI" id="CHEBI:57597"/>
        <dbReference type="ChEBI" id="CHEBI:57642"/>
        <dbReference type="ChEBI" id="CHEBI:132124"/>
        <dbReference type="EC" id="1.1.5.3"/>
    </reaction>
</comment>
<dbReference type="InterPro" id="IPR011992">
    <property type="entry name" value="EF-hand-dom_pair"/>
</dbReference>
<dbReference type="PROSITE" id="PS50222">
    <property type="entry name" value="EF_HAND_2"/>
    <property type="match status" value="2"/>
</dbReference>
<dbReference type="STRING" id="269621.A0A238F1V1"/>
<keyword evidence="19" id="KW-1185">Reference proteome</keyword>
<feature type="compositionally biased region" description="Low complexity" evidence="15">
    <location>
        <begin position="72"/>
        <end position="86"/>
    </location>
</feature>
<dbReference type="OrthoDB" id="264015at2759"/>
<dbReference type="SUPFAM" id="SSF51905">
    <property type="entry name" value="FAD/NAD(P)-binding domain"/>
    <property type="match status" value="1"/>
</dbReference>
<feature type="region of interest" description="Disordered" evidence="15">
    <location>
        <begin position="881"/>
        <end position="901"/>
    </location>
</feature>
<reference evidence="19" key="1">
    <citation type="submission" date="2016-09" db="EMBL/GenBank/DDBJ databases">
        <authorList>
            <person name="Jeantristanb JTB J.-T."/>
            <person name="Ricardo R."/>
        </authorList>
    </citation>
    <scope>NUCLEOTIDE SEQUENCE [LARGE SCALE GENOMIC DNA]</scope>
</reference>
<name>A0A238F1V1_9BASI</name>
<dbReference type="InterPro" id="IPR036188">
    <property type="entry name" value="FAD/NAD-bd_sf"/>
</dbReference>
<keyword evidence="12 14" id="KW-0560">Oxidoreductase</keyword>
<evidence type="ECO:0000256" key="1">
    <source>
        <dbReference type="ARBA" id="ARBA00001974"/>
    </source>
</evidence>
<evidence type="ECO:0000256" key="13">
    <source>
        <dbReference type="ARBA" id="ARBA00023128"/>
    </source>
</evidence>
<dbReference type="SMART" id="SM00054">
    <property type="entry name" value="EFh"/>
    <property type="match status" value="2"/>
</dbReference>
<evidence type="ECO:0000256" key="16">
    <source>
        <dbReference type="SAM" id="Phobius"/>
    </source>
</evidence>
<dbReference type="PROSITE" id="PS00018">
    <property type="entry name" value="EF_HAND_1"/>
    <property type="match status" value="2"/>
</dbReference>
<organism evidence="18 19">
    <name type="scientific">Microbotryum intermedium</name>
    <dbReference type="NCBI Taxonomy" id="269621"/>
    <lineage>
        <taxon>Eukaryota</taxon>
        <taxon>Fungi</taxon>
        <taxon>Dikarya</taxon>
        <taxon>Basidiomycota</taxon>
        <taxon>Pucciniomycotina</taxon>
        <taxon>Microbotryomycetes</taxon>
        <taxon>Microbotryales</taxon>
        <taxon>Microbotryaceae</taxon>
        <taxon>Microbotryum</taxon>
    </lineage>
</organism>
<keyword evidence="11" id="KW-0809">Transit peptide</keyword>
<dbReference type="PROSITE" id="PS00978">
    <property type="entry name" value="FAD_G3PDH_2"/>
    <property type="match status" value="1"/>
</dbReference>
<evidence type="ECO:0000256" key="12">
    <source>
        <dbReference type="ARBA" id="ARBA00023002"/>
    </source>
</evidence>
<dbReference type="Pfam" id="PF16901">
    <property type="entry name" value="DAO_C"/>
    <property type="match status" value="1"/>
</dbReference>
<dbReference type="Proteomes" id="UP000198372">
    <property type="component" value="Unassembled WGS sequence"/>
</dbReference>
<dbReference type="InterPro" id="IPR038299">
    <property type="entry name" value="DAO_C_sf"/>
</dbReference>